<keyword evidence="1" id="KW-0472">Membrane</keyword>
<dbReference type="AlphaFoldDB" id="A0A7S3Q4W2"/>
<sequence length="496" mass="52542">MIGRNRVGFNNSIVQGIYSIQEKIQNMDVAYAGIVVTYVCTQIAITLPVILIPVIAADPYAAGAIIPETASTISSAAFVGQIVSISVLGAGVGKLFNGFICKAIGGRVSGSIYMFGLAAFSLLLSTTSLYHSIAIAGMEFCASIMWTAVSVLMANKFENDPDPKKFTDAITSLSLASTSGTLIAKTFGGALLSMFHWRQVCFFATFAALLGSAVLFFSVNDNDISSGSQTKGRSNTRIKIANNGGRRNIKNSNSMVISKSGSKEMNDSNENGLAGIISSISTVMANPLFWMVGFSHFCSFIVRSSDKVLGTFIFDATNLPRSLCGPLTTSVTLGFIGGLVSGREINDLETIGEKRTFVAKRYGLAALSAVGLALCSNENAISIVGQYGLAGAITVFSGLLAAMVGFQFYQFIPKYATSFGQNKAVYISLTDACAFLLLSPFWSTISGIVASSEQSGWAISWLIIAGFMAMGGAVMTSLLPTVLRLEGYDQDIKKKL</sequence>
<dbReference type="InterPro" id="IPR036259">
    <property type="entry name" value="MFS_trans_sf"/>
</dbReference>
<evidence type="ECO:0008006" key="3">
    <source>
        <dbReference type="Google" id="ProtNLM"/>
    </source>
</evidence>
<feature type="transmembrane region" description="Helical" evidence="1">
    <location>
        <begin position="76"/>
        <end position="96"/>
    </location>
</feature>
<proteinExistence type="predicted"/>
<dbReference type="InterPro" id="IPR011701">
    <property type="entry name" value="MFS"/>
</dbReference>
<dbReference type="GO" id="GO:0022857">
    <property type="term" value="F:transmembrane transporter activity"/>
    <property type="evidence" value="ECO:0007669"/>
    <property type="project" value="InterPro"/>
</dbReference>
<feature type="transmembrane region" description="Helical" evidence="1">
    <location>
        <begin position="273"/>
        <end position="294"/>
    </location>
</feature>
<feature type="transmembrane region" description="Helical" evidence="1">
    <location>
        <begin position="108"/>
        <end position="127"/>
    </location>
</feature>
<feature type="transmembrane region" description="Helical" evidence="1">
    <location>
        <begin position="29"/>
        <end position="56"/>
    </location>
</feature>
<keyword evidence="1" id="KW-0812">Transmembrane</keyword>
<dbReference type="Pfam" id="PF07690">
    <property type="entry name" value="MFS_1"/>
    <property type="match status" value="1"/>
</dbReference>
<dbReference type="EMBL" id="HBIO01013370">
    <property type="protein sequence ID" value="CAE0465552.1"/>
    <property type="molecule type" value="Transcribed_RNA"/>
</dbReference>
<organism evidence="2">
    <name type="scientific">Chaetoceros debilis</name>
    <dbReference type="NCBI Taxonomy" id="122233"/>
    <lineage>
        <taxon>Eukaryota</taxon>
        <taxon>Sar</taxon>
        <taxon>Stramenopiles</taxon>
        <taxon>Ochrophyta</taxon>
        <taxon>Bacillariophyta</taxon>
        <taxon>Coscinodiscophyceae</taxon>
        <taxon>Chaetocerotophycidae</taxon>
        <taxon>Chaetocerotales</taxon>
        <taxon>Chaetocerotaceae</taxon>
        <taxon>Chaetoceros</taxon>
    </lineage>
</organism>
<name>A0A7S3Q4W2_9STRA</name>
<dbReference type="Gene3D" id="1.20.1250.20">
    <property type="entry name" value="MFS general substrate transporter like domains"/>
    <property type="match status" value="1"/>
</dbReference>
<feature type="transmembrane region" description="Helical" evidence="1">
    <location>
        <begin position="424"/>
        <end position="445"/>
    </location>
</feature>
<feature type="transmembrane region" description="Helical" evidence="1">
    <location>
        <begin position="457"/>
        <end position="485"/>
    </location>
</feature>
<feature type="transmembrane region" description="Helical" evidence="1">
    <location>
        <begin position="200"/>
        <end position="219"/>
    </location>
</feature>
<gene>
    <name evidence="2" type="ORF">CDEB00056_LOCUS10393</name>
</gene>
<protein>
    <recommendedName>
        <fullName evidence="3">Major facilitator superfamily (MFS) profile domain-containing protein</fullName>
    </recommendedName>
</protein>
<evidence type="ECO:0000313" key="2">
    <source>
        <dbReference type="EMBL" id="CAE0465552.1"/>
    </source>
</evidence>
<evidence type="ECO:0000256" key="1">
    <source>
        <dbReference type="SAM" id="Phobius"/>
    </source>
</evidence>
<keyword evidence="1" id="KW-1133">Transmembrane helix</keyword>
<feature type="transmembrane region" description="Helical" evidence="1">
    <location>
        <begin position="362"/>
        <end position="381"/>
    </location>
</feature>
<feature type="transmembrane region" description="Helical" evidence="1">
    <location>
        <begin position="133"/>
        <end position="154"/>
    </location>
</feature>
<reference evidence="2" key="1">
    <citation type="submission" date="2021-01" db="EMBL/GenBank/DDBJ databases">
        <authorList>
            <person name="Corre E."/>
            <person name="Pelletier E."/>
            <person name="Niang G."/>
            <person name="Scheremetjew M."/>
            <person name="Finn R."/>
            <person name="Kale V."/>
            <person name="Holt S."/>
            <person name="Cochrane G."/>
            <person name="Meng A."/>
            <person name="Brown T."/>
            <person name="Cohen L."/>
        </authorList>
    </citation>
    <scope>NUCLEOTIDE SEQUENCE</scope>
    <source>
        <strain evidence="2">MM31A-1</strain>
    </source>
</reference>
<dbReference type="SUPFAM" id="SSF103473">
    <property type="entry name" value="MFS general substrate transporter"/>
    <property type="match status" value="1"/>
</dbReference>
<feature type="transmembrane region" description="Helical" evidence="1">
    <location>
        <begin position="387"/>
        <end position="412"/>
    </location>
</feature>
<accession>A0A7S3Q4W2</accession>